<evidence type="ECO:0000313" key="2">
    <source>
        <dbReference type="Proteomes" id="UP000189670"/>
    </source>
</evidence>
<feature type="non-terminal residue" evidence="1">
    <location>
        <position position="1"/>
    </location>
</feature>
<proteinExistence type="predicted"/>
<dbReference type="Proteomes" id="UP000189670">
    <property type="component" value="Unassembled WGS sequence"/>
</dbReference>
<comment type="caution">
    <text evidence="1">The sequence shown here is derived from an EMBL/GenBank/DDBJ whole genome shotgun (WGS) entry which is preliminary data.</text>
</comment>
<reference evidence="2" key="1">
    <citation type="submission" date="2012-11" db="EMBL/GenBank/DDBJ databases">
        <authorList>
            <person name="Lucero-Rivera Y.E."/>
            <person name="Tovar-Ramirez D."/>
        </authorList>
    </citation>
    <scope>NUCLEOTIDE SEQUENCE [LARGE SCALE GENOMIC DNA]</scope>
    <source>
        <strain evidence="2">Araruama</strain>
    </source>
</reference>
<evidence type="ECO:0000313" key="1">
    <source>
        <dbReference type="EMBL" id="ETR64974.1"/>
    </source>
</evidence>
<accession>A0A1V1NQX9</accession>
<gene>
    <name evidence="1" type="ORF">OMM_15026</name>
</gene>
<sequence>EPEDTCKPPVSGNWIVSQSCTMKTSATAPENVRVQSLSILTLPDGVTLDIDLKNYSLTVEKGSGVLIKKGATIK</sequence>
<dbReference type="EMBL" id="ATBP01003368">
    <property type="protein sequence ID" value="ETR64974.1"/>
    <property type="molecule type" value="Genomic_DNA"/>
</dbReference>
<name>A0A1V1NQX9_9BACT</name>
<dbReference type="AlphaFoldDB" id="A0A1V1NQX9"/>
<protein>
    <submittedName>
        <fullName evidence="1">Uncharacterized protein</fullName>
    </submittedName>
</protein>
<organism evidence="1 2">
    <name type="scientific">Candidatus Magnetoglobus multicellularis str. Araruama</name>
    <dbReference type="NCBI Taxonomy" id="890399"/>
    <lineage>
        <taxon>Bacteria</taxon>
        <taxon>Pseudomonadati</taxon>
        <taxon>Thermodesulfobacteriota</taxon>
        <taxon>Desulfobacteria</taxon>
        <taxon>Desulfobacterales</taxon>
        <taxon>Desulfobacteraceae</taxon>
        <taxon>Candidatus Magnetoglobus</taxon>
    </lineage>
</organism>